<sequence length="414" mass="47178">MPGDMKMKDGSSAYLQGLLDKANSDSFEVSEPDNKPLDENTASDEAISDDARPHMTFGVEVEFFAFYVVRGASESRAELSRRYPGVIQVPDSVDEVKRANYALRRLIRFFAQNTVDINDFNDINDTDSRPRPGPPTTTQYSANSSNPAYHRWTLEWEVSSYLTADHVLEEGLMPLNLELVSPAMTHHPASYAEIYRVVDLLRTCVRIILNDTTGLHIHCGMGPDAIPFRFFRRIAFLLWTMDAVITLVHPAHRQNNDYCMRNRLHARVNEPPCDVVDGCRRISTCQNHSELALQMSMNHAWGGAYDFENYVISTASDTIFEGKPTIEFRQAAGSSNPEWIVLWAFLCVRMCGWAATDMDPEVLDYFIRRCQDVEDGEEYQTSSLDHFLRMIGCEETLSYIRRTTHDERANGEMN</sequence>
<protein>
    <submittedName>
        <fullName evidence="2">Amidoligase enzyme-domain-containing protein</fullName>
    </submittedName>
</protein>
<dbReference type="GeneID" id="70129394"/>
<dbReference type="PANTHER" id="PTHR36847:SF1">
    <property type="entry name" value="AMIDOLIGASE ENZYME"/>
    <property type="match status" value="1"/>
</dbReference>
<evidence type="ECO:0000256" key="1">
    <source>
        <dbReference type="SAM" id="MobiDB-lite"/>
    </source>
</evidence>
<name>A0A9P8ZTN2_9PEZI</name>
<dbReference type="InterPro" id="IPR022025">
    <property type="entry name" value="Amidoligase_2"/>
</dbReference>
<evidence type="ECO:0000313" key="2">
    <source>
        <dbReference type="EMBL" id="KAH6648666.1"/>
    </source>
</evidence>
<accession>A0A9P8ZTN2</accession>
<reference evidence="2" key="1">
    <citation type="journal article" date="2021" name="Nat. Commun.">
        <title>Genetic determinants of endophytism in the Arabidopsis root mycobiome.</title>
        <authorList>
            <person name="Mesny F."/>
            <person name="Miyauchi S."/>
            <person name="Thiergart T."/>
            <person name="Pickel B."/>
            <person name="Atanasova L."/>
            <person name="Karlsson M."/>
            <person name="Huettel B."/>
            <person name="Barry K.W."/>
            <person name="Haridas S."/>
            <person name="Chen C."/>
            <person name="Bauer D."/>
            <person name="Andreopoulos W."/>
            <person name="Pangilinan J."/>
            <person name="LaButti K."/>
            <person name="Riley R."/>
            <person name="Lipzen A."/>
            <person name="Clum A."/>
            <person name="Drula E."/>
            <person name="Henrissat B."/>
            <person name="Kohler A."/>
            <person name="Grigoriev I.V."/>
            <person name="Martin F.M."/>
            <person name="Hacquard S."/>
        </authorList>
    </citation>
    <scope>NUCLEOTIDE SEQUENCE</scope>
    <source>
        <strain evidence="2">MPI-SDFR-AT-0073</strain>
    </source>
</reference>
<organism evidence="2 3">
    <name type="scientific">Truncatella angustata</name>
    <dbReference type="NCBI Taxonomy" id="152316"/>
    <lineage>
        <taxon>Eukaryota</taxon>
        <taxon>Fungi</taxon>
        <taxon>Dikarya</taxon>
        <taxon>Ascomycota</taxon>
        <taxon>Pezizomycotina</taxon>
        <taxon>Sordariomycetes</taxon>
        <taxon>Xylariomycetidae</taxon>
        <taxon>Amphisphaeriales</taxon>
        <taxon>Sporocadaceae</taxon>
        <taxon>Truncatella</taxon>
    </lineage>
</organism>
<proteinExistence type="predicted"/>
<keyword evidence="3" id="KW-1185">Reference proteome</keyword>
<dbReference type="RefSeq" id="XP_045955173.1">
    <property type="nucleotide sequence ID" value="XM_046100502.1"/>
</dbReference>
<dbReference type="Pfam" id="PF12224">
    <property type="entry name" value="Amidoligase_2"/>
    <property type="match status" value="1"/>
</dbReference>
<dbReference type="OrthoDB" id="4768338at2759"/>
<dbReference type="AlphaFoldDB" id="A0A9P8ZTN2"/>
<dbReference type="Proteomes" id="UP000758603">
    <property type="component" value="Unassembled WGS sequence"/>
</dbReference>
<dbReference type="EMBL" id="JAGPXC010000007">
    <property type="protein sequence ID" value="KAH6648666.1"/>
    <property type="molecule type" value="Genomic_DNA"/>
</dbReference>
<evidence type="ECO:0000313" key="3">
    <source>
        <dbReference type="Proteomes" id="UP000758603"/>
    </source>
</evidence>
<comment type="caution">
    <text evidence="2">The sequence shown here is derived from an EMBL/GenBank/DDBJ whole genome shotgun (WGS) entry which is preliminary data.</text>
</comment>
<dbReference type="PANTHER" id="PTHR36847">
    <property type="entry name" value="AMIDOLIGASE ENZYME"/>
    <property type="match status" value="1"/>
</dbReference>
<gene>
    <name evidence="2" type="ORF">BKA67DRAFT_538685</name>
</gene>
<feature type="region of interest" description="Disordered" evidence="1">
    <location>
        <begin position="121"/>
        <end position="144"/>
    </location>
</feature>